<protein>
    <submittedName>
        <fullName evidence="3">Signal peptide and transmembrane protein</fullName>
    </submittedName>
</protein>
<evidence type="ECO:0000256" key="2">
    <source>
        <dbReference type="SAM" id="SignalP"/>
    </source>
</evidence>
<proteinExistence type="predicted"/>
<reference evidence="3" key="1">
    <citation type="submission" date="2015-05" db="EMBL/GenBank/DDBJ databases">
        <title>Permanent draft genome of Rhodopirellula islandicus K833.</title>
        <authorList>
            <person name="Kizina J."/>
            <person name="Richter M."/>
            <person name="Glockner F.O."/>
            <person name="Harder J."/>
        </authorList>
    </citation>
    <scope>NUCLEOTIDE SEQUENCE [LARGE SCALE GENOMIC DNA]</scope>
    <source>
        <strain evidence="3">K833</strain>
    </source>
</reference>
<dbReference type="AlphaFoldDB" id="A0A0J1B421"/>
<dbReference type="STRING" id="595434.RISK_006653"/>
<keyword evidence="3" id="KW-0472">Membrane</keyword>
<feature type="chain" id="PRO_5005248384" evidence="2">
    <location>
        <begin position="22"/>
        <end position="57"/>
    </location>
</feature>
<keyword evidence="4" id="KW-1185">Reference proteome</keyword>
<feature type="compositionally biased region" description="Acidic residues" evidence="1">
    <location>
        <begin position="38"/>
        <end position="57"/>
    </location>
</feature>
<name>A0A0J1B421_RHOIS</name>
<feature type="region of interest" description="Disordered" evidence="1">
    <location>
        <begin position="26"/>
        <end position="57"/>
    </location>
</feature>
<evidence type="ECO:0000256" key="1">
    <source>
        <dbReference type="SAM" id="MobiDB-lite"/>
    </source>
</evidence>
<accession>A0A0J1B421</accession>
<gene>
    <name evidence="3" type="ORF">RISK_006653</name>
</gene>
<organism evidence="3 4">
    <name type="scientific">Rhodopirellula islandica</name>
    <dbReference type="NCBI Taxonomy" id="595434"/>
    <lineage>
        <taxon>Bacteria</taxon>
        <taxon>Pseudomonadati</taxon>
        <taxon>Planctomycetota</taxon>
        <taxon>Planctomycetia</taxon>
        <taxon>Pirellulales</taxon>
        <taxon>Pirellulaceae</taxon>
        <taxon>Rhodopirellula</taxon>
    </lineage>
</organism>
<dbReference type="Proteomes" id="UP000036367">
    <property type="component" value="Unassembled WGS sequence"/>
</dbReference>
<comment type="caution">
    <text evidence="3">The sequence shown here is derived from an EMBL/GenBank/DDBJ whole genome shotgun (WGS) entry which is preliminary data.</text>
</comment>
<sequence length="57" mass="6222">MKATKTFFALLVFAGTFSVMGCAPDDSTTQIEPPAEFSYDDSSYEQEMDAATDAQQD</sequence>
<keyword evidence="3" id="KW-0812">Transmembrane</keyword>
<evidence type="ECO:0000313" key="4">
    <source>
        <dbReference type="Proteomes" id="UP000036367"/>
    </source>
</evidence>
<feature type="signal peptide" evidence="2">
    <location>
        <begin position="1"/>
        <end position="21"/>
    </location>
</feature>
<dbReference type="RefSeq" id="WP_053061320.1">
    <property type="nucleotide sequence ID" value="NZ_LECT01000054.1"/>
</dbReference>
<dbReference type="PROSITE" id="PS51257">
    <property type="entry name" value="PROKAR_LIPOPROTEIN"/>
    <property type="match status" value="1"/>
</dbReference>
<dbReference type="PATRIC" id="fig|595434.4.peg.6331"/>
<evidence type="ECO:0000313" key="3">
    <source>
        <dbReference type="EMBL" id="KLU01497.1"/>
    </source>
</evidence>
<keyword evidence="2" id="KW-0732">Signal</keyword>
<dbReference type="EMBL" id="LECT01000054">
    <property type="protein sequence ID" value="KLU01497.1"/>
    <property type="molecule type" value="Genomic_DNA"/>
</dbReference>